<gene>
    <name evidence="3" type="ORF">EH32_01700</name>
</gene>
<feature type="region of interest" description="Disordered" evidence="1">
    <location>
        <begin position="158"/>
        <end position="204"/>
    </location>
</feature>
<feature type="chain" id="PRO_5001696863" evidence="2">
    <location>
        <begin position="20"/>
        <end position="204"/>
    </location>
</feature>
<dbReference type="KEGG" id="elq:Ga0102493_111157"/>
<feature type="compositionally biased region" description="Acidic residues" evidence="1">
    <location>
        <begin position="35"/>
        <end position="48"/>
    </location>
</feature>
<evidence type="ECO:0000256" key="1">
    <source>
        <dbReference type="SAM" id="MobiDB-lite"/>
    </source>
</evidence>
<accession>A0A074M8F6</accession>
<feature type="region of interest" description="Disordered" evidence="1">
    <location>
        <begin position="15"/>
        <end position="53"/>
    </location>
</feature>
<name>A0A074M8F6_9SPHN</name>
<dbReference type="Proteomes" id="UP000027866">
    <property type="component" value="Unassembled WGS sequence"/>
</dbReference>
<keyword evidence="4" id="KW-1185">Reference proteome</keyword>
<dbReference type="EMBL" id="JMIX01000011">
    <property type="protein sequence ID" value="KEO91066.1"/>
    <property type="molecule type" value="Genomic_DNA"/>
</dbReference>
<feature type="signal peptide" evidence="2">
    <location>
        <begin position="1"/>
        <end position="19"/>
    </location>
</feature>
<evidence type="ECO:0000313" key="3">
    <source>
        <dbReference type="EMBL" id="KEO91066.1"/>
    </source>
</evidence>
<protein>
    <submittedName>
        <fullName evidence="3">Uncharacterized protein</fullName>
    </submittedName>
</protein>
<comment type="caution">
    <text evidence="3">The sequence shown here is derived from an EMBL/GenBank/DDBJ whole genome shotgun (WGS) entry which is preliminary data.</text>
</comment>
<dbReference type="OrthoDB" id="7391745at2"/>
<organism evidence="3 4">
    <name type="scientific">Erythrobacter litoralis</name>
    <dbReference type="NCBI Taxonomy" id="39960"/>
    <lineage>
        <taxon>Bacteria</taxon>
        <taxon>Pseudomonadati</taxon>
        <taxon>Pseudomonadota</taxon>
        <taxon>Alphaproteobacteria</taxon>
        <taxon>Sphingomonadales</taxon>
        <taxon>Erythrobacteraceae</taxon>
        <taxon>Erythrobacter/Porphyrobacter group</taxon>
        <taxon>Erythrobacter</taxon>
    </lineage>
</organism>
<reference evidence="3 4" key="1">
    <citation type="submission" date="2014-04" db="EMBL/GenBank/DDBJ databases">
        <title>A comprehensive comparison of genomes of Erythrobacter spp. Strains.</title>
        <authorList>
            <person name="Zheng Q."/>
        </authorList>
    </citation>
    <scope>NUCLEOTIDE SEQUENCE [LARGE SCALE GENOMIC DNA]</scope>
    <source>
        <strain evidence="3 4">DSM 8509</strain>
    </source>
</reference>
<evidence type="ECO:0000313" key="4">
    <source>
        <dbReference type="Proteomes" id="UP000027866"/>
    </source>
</evidence>
<proteinExistence type="predicted"/>
<dbReference type="RefSeq" id="WP_034905698.1">
    <property type="nucleotide sequence ID" value="NZ_CP017057.1"/>
</dbReference>
<sequence length="204" mass="21706">MAAILLASCAGLSAHPPLAAQDDTGMTRDAAADMADGEDESQNAETDEAPARNRPINVMITVPRGEVNEAAMQECVDEADAATISGDIIVCRRRGSSGEEQYSNREEARKRYARETAFKGAPPPPDMFGIPDNGRGIGIGGVPPPALIIDVEALPQAPAGSDADRIARGLPPLGQDEDLSEEEIRKRREALGLPPPKFERKSPR</sequence>
<evidence type="ECO:0000256" key="2">
    <source>
        <dbReference type="SAM" id="SignalP"/>
    </source>
</evidence>
<dbReference type="AlphaFoldDB" id="A0A074M8F6"/>
<dbReference type="PATRIC" id="fig|39960.10.peg.224"/>
<keyword evidence="2" id="KW-0732">Signal</keyword>